<evidence type="ECO:0000313" key="2">
    <source>
        <dbReference type="Proteomes" id="UP000646053"/>
    </source>
</evidence>
<evidence type="ECO:0000313" key="1">
    <source>
        <dbReference type="EMBL" id="NDJ18906.1"/>
    </source>
</evidence>
<proteinExistence type="predicted"/>
<dbReference type="AlphaFoldDB" id="A0A8J8CKS5"/>
<dbReference type="Proteomes" id="UP000646053">
    <property type="component" value="Unassembled WGS sequence"/>
</dbReference>
<sequence>MDTLEDAHYRMSKWCGSEMQPKQNAGAIAVVPKLESFSKLCRQSLSLNLKLCFLSQNNDVE</sequence>
<dbReference type="EMBL" id="WVIE01000021">
    <property type="protein sequence ID" value="NDJ18906.1"/>
    <property type="molecule type" value="Genomic_DNA"/>
</dbReference>
<organism evidence="1 2">
    <name type="scientific">Myxacorys almedinensis A</name>
    <dbReference type="NCBI Taxonomy" id="2690445"/>
    <lineage>
        <taxon>Bacteria</taxon>
        <taxon>Bacillati</taxon>
        <taxon>Cyanobacteriota</taxon>
        <taxon>Cyanophyceae</taxon>
        <taxon>Leptolyngbyales</taxon>
        <taxon>Leptolyngbyaceae</taxon>
        <taxon>Myxacorys</taxon>
        <taxon>Myxacorys almedinensis</taxon>
    </lineage>
</organism>
<reference evidence="1" key="1">
    <citation type="submission" date="2019-12" db="EMBL/GenBank/DDBJ databases">
        <title>High-Quality draft genome sequences of three cyanobacteria isolated from the limestone walls of the Old Cathedral of Coimbra.</title>
        <authorList>
            <person name="Tiago I."/>
            <person name="Soares F."/>
            <person name="Portugal A."/>
        </authorList>
    </citation>
    <scope>NUCLEOTIDE SEQUENCE</scope>
    <source>
        <strain evidence="1">A</strain>
    </source>
</reference>
<protein>
    <submittedName>
        <fullName evidence="1">Uncharacterized protein</fullName>
    </submittedName>
</protein>
<gene>
    <name evidence="1" type="ORF">GS601_16705</name>
</gene>
<keyword evidence="2" id="KW-1185">Reference proteome</keyword>
<comment type="caution">
    <text evidence="1">The sequence shown here is derived from an EMBL/GenBank/DDBJ whole genome shotgun (WGS) entry which is preliminary data.</text>
</comment>
<accession>A0A8J8CKS5</accession>
<name>A0A8J8CKS5_9CYAN</name>